<accession>A0AA39H250</accession>
<evidence type="ECO:0000256" key="3">
    <source>
        <dbReference type="ARBA" id="ARBA00023778"/>
    </source>
</evidence>
<dbReference type="InterPro" id="IPR014940">
    <property type="entry name" value="BAAT_C"/>
</dbReference>
<feature type="domain" description="Fatty acid desaturase" evidence="7">
    <location>
        <begin position="546"/>
        <end position="803"/>
    </location>
</feature>
<feature type="repeat" description="TPR" evidence="4">
    <location>
        <begin position="135"/>
        <end position="168"/>
    </location>
</feature>
<organism evidence="10 11">
    <name type="scientific">Steinernema hermaphroditum</name>
    <dbReference type="NCBI Taxonomy" id="289476"/>
    <lineage>
        <taxon>Eukaryota</taxon>
        <taxon>Metazoa</taxon>
        <taxon>Ecdysozoa</taxon>
        <taxon>Nematoda</taxon>
        <taxon>Chromadorea</taxon>
        <taxon>Rhabditida</taxon>
        <taxon>Tylenchina</taxon>
        <taxon>Panagrolaimomorpha</taxon>
        <taxon>Strongyloidoidea</taxon>
        <taxon>Steinernematidae</taxon>
        <taxon>Steinernema</taxon>
    </lineage>
</organism>
<dbReference type="PANTHER" id="PTHR44186">
    <property type="match status" value="1"/>
</dbReference>
<dbReference type="Pfam" id="PF13181">
    <property type="entry name" value="TPR_8"/>
    <property type="match status" value="1"/>
</dbReference>
<dbReference type="Gene3D" id="1.25.40.10">
    <property type="entry name" value="Tetratricopeptide repeat domain"/>
    <property type="match status" value="3"/>
</dbReference>
<comment type="caution">
    <text evidence="10">The sequence shown here is derived from an EMBL/GenBank/DDBJ whole genome shotgun (WGS) entry which is preliminary data.</text>
</comment>
<dbReference type="EMBL" id="JAUCMV010000005">
    <property type="protein sequence ID" value="KAK0396943.1"/>
    <property type="molecule type" value="Genomic_DNA"/>
</dbReference>
<dbReference type="InterPro" id="IPR006862">
    <property type="entry name" value="Thio_Ohase/aa_AcTrfase"/>
</dbReference>
<dbReference type="GO" id="GO:0006629">
    <property type="term" value="P:lipid metabolic process"/>
    <property type="evidence" value="ECO:0007669"/>
    <property type="project" value="InterPro"/>
</dbReference>
<keyword evidence="6" id="KW-0812">Transmembrane</keyword>
<dbReference type="Pfam" id="PF13432">
    <property type="entry name" value="TPR_16"/>
    <property type="match status" value="1"/>
</dbReference>
<feature type="repeat" description="TPR" evidence="4">
    <location>
        <begin position="241"/>
        <end position="274"/>
    </location>
</feature>
<feature type="domain" description="Acyl-CoA thioester hydrolase/bile acid-CoA amino acid N-acetyltransferase" evidence="8">
    <location>
        <begin position="843"/>
        <end position="965"/>
    </location>
</feature>
<feature type="compositionally biased region" description="Polar residues" evidence="5">
    <location>
        <begin position="1"/>
        <end position="12"/>
    </location>
</feature>
<keyword evidence="2 4" id="KW-0802">TPR repeat</keyword>
<evidence type="ECO:0000259" key="7">
    <source>
        <dbReference type="Pfam" id="PF00487"/>
    </source>
</evidence>
<name>A0AA39H250_9BILA</name>
<keyword evidence="1" id="KW-0677">Repeat</keyword>
<dbReference type="InterPro" id="IPR005804">
    <property type="entry name" value="FA_desaturase_dom"/>
</dbReference>
<dbReference type="GO" id="GO:0036064">
    <property type="term" value="C:ciliary basal body"/>
    <property type="evidence" value="ECO:0007669"/>
    <property type="project" value="TreeGrafter"/>
</dbReference>
<dbReference type="Pfam" id="PF04775">
    <property type="entry name" value="Bile_Hydr_Trans"/>
    <property type="match status" value="1"/>
</dbReference>
<keyword evidence="11" id="KW-1185">Reference proteome</keyword>
<feature type="transmembrane region" description="Helical" evidence="6">
    <location>
        <begin position="678"/>
        <end position="701"/>
    </location>
</feature>
<comment type="similarity">
    <text evidence="3">Belongs to the BBS4 family.</text>
</comment>
<protein>
    <recommendedName>
        <fullName evidence="12">Fatty acid desaturase domain-containing protein</fullName>
    </recommendedName>
</protein>
<proteinExistence type="inferred from homology"/>
<feature type="compositionally biased region" description="Basic and acidic residues" evidence="5">
    <location>
        <begin position="30"/>
        <end position="44"/>
    </location>
</feature>
<dbReference type="SMART" id="SM00028">
    <property type="entry name" value="TPR"/>
    <property type="match status" value="7"/>
</dbReference>
<feature type="domain" description="BAAT/Acyl-CoA thioester hydrolase C-terminal" evidence="9">
    <location>
        <begin position="1029"/>
        <end position="1234"/>
    </location>
</feature>
<evidence type="ECO:0008006" key="12">
    <source>
        <dbReference type="Google" id="ProtNLM"/>
    </source>
</evidence>
<feature type="transmembrane region" description="Helical" evidence="6">
    <location>
        <begin position="542"/>
        <end position="565"/>
    </location>
</feature>
<dbReference type="PROSITE" id="PS50005">
    <property type="entry name" value="TPR"/>
    <property type="match status" value="3"/>
</dbReference>
<sequence>MSNVDIGSNTALESIDITEGQFPAEQAKQPSDHTSDSDKNRSSEEDIQSVIRTHEQRMRAAEIVPFDAKNHHLHLAYVRRDFESCLSTINEMPDNTRDECEFAAHIRGMISKELGDLPGALMWFEKASSLNRSSAKHYLDVGRVHFLQGQHKVAEELFSKAIEINPKGWKAYYWKAMAVYHLDSDSVRNIEKAQEVLAACPDKDKYADITSFTAKLSTQAGKIYPAIEAYKTVIGIEPENLDVHANLGVLYLRTDSEEQAFSMFGRALTYDNAHVPSILGAGYIIQIHGDYDVALNKYRVAAEDCDYNAALWNNIGMCFYGKKKLVACISCLKRANYLNPLDWKVLHNLGLAHNAMLQYASAYHFLSAAININPKASTTYMTLAIVLTNLNDFENARKAYLKAIHVDKNNNAQIRLNLAVLEYKQHNYEAARHWMTEYETLEVAGVHIYEPVTMPPTCPSDVDTQAAHLEPSLKAADSVKSEKVESKTPAVQTQKELPSYQELLNCIPKECFEKSLPVSMAYLVWDLCALAGMYYVEPYFEVFGIAGLVFWYFLMGMFGFALFVVGHDCGHGTFSNYTWVNDICGHIAHAPILAPYWPWQKSHRQHHTYTGHLTKDRGHPWITEDVYGEWGWGQKMYANNPITALIRWVMYTFGGVTDGSHFWPTSSLFTNTKERIQCVVSGLACAFSAYVAFVLCGYDLFTYGKFYVMPVLCQGFWLTMVTYLQHQTDDINVYEDGTWGYVRGQVQTIDRPYGFGIDQLMHHITDGHVAHHLFFTKIPHYHLMKATEALRQKLEPHGVYRHRVSYDFLFEFCRLNMRLEYLIGQGTGLLNYAKKTKKMSLIDEDILIVVRGLHPNRNYSFHLSLKHRNGTHESEVIFRANEHGIINLAKAVPIRGSYRDAEPMGLFMCMIPAAGYRYGSPIVAVPTSSPFVYKLRISDAGGQTVVEREIKRYFEHPNVERIEIENEVLTGTIYKPKDVTGTMPAIIDLYGSSGGIKEHRAALLASHGFAVLCLPYFAYRKLPDSLTEVDLDYFQNAIEFFCAQPYTTNRCGIIGTSLGGAIACLMSIRNPKVKAVVSVNCSPVLDVVAQMREHGRSLPVAPYEEIIEMRKKNGVPMYKSILEALSYDHTMVFPIEKSAKDTEFYFIASIDDDSNCSVTAARVLCERLRQSNHCRDIDVVWGGHLIDPSYMPLVDVIYNKFFDMFNSFGGEPWGSAVCQRHTWQKTIDFFSSNIGKPIEMGPISTYCSKL</sequence>
<dbReference type="InterPro" id="IPR019734">
    <property type="entry name" value="TPR_rpt"/>
</dbReference>
<gene>
    <name evidence="10" type="ORF">QR680_001919</name>
</gene>
<evidence type="ECO:0000259" key="9">
    <source>
        <dbReference type="Pfam" id="PF08840"/>
    </source>
</evidence>
<dbReference type="GO" id="GO:0061512">
    <property type="term" value="P:protein localization to cilium"/>
    <property type="evidence" value="ECO:0007669"/>
    <property type="project" value="TreeGrafter"/>
</dbReference>
<dbReference type="InterPro" id="IPR029058">
    <property type="entry name" value="AB_hydrolase_fold"/>
</dbReference>
<dbReference type="PANTHER" id="PTHR44186:SF1">
    <property type="entry name" value="BARDET-BIEDL SYNDROME 4 PROTEIN"/>
    <property type="match status" value="1"/>
</dbReference>
<dbReference type="AlphaFoldDB" id="A0AA39H250"/>
<dbReference type="GO" id="GO:0060271">
    <property type="term" value="P:cilium assembly"/>
    <property type="evidence" value="ECO:0007669"/>
    <property type="project" value="TreeGrafter"/>
</dbReference>
<dbReference type="Gene3D" id="3.40.50.1820">
    <property type="entry name" value="alpha/beta hydrolase"/>
    <property type="match status" value="1"/>
</dbReference>
<evidence type="ECO:0000256" key="1">
    <source>
        <dbReference type="ARBA" id="ARBA00022737"/>
    </source>
</evidence>
<evidence type="ECO:0000313" key="11">
    <source>
        <dbReference type="Proteomes" id="UP001175271"/>
    </source>
</evidence>
<evidence type="ECO:0000256" key="4">
    <source>
        <dbReference type="PROSITE-ProRule" id="PRU00339"/>
    </source>
</evidence>
<evidence type="ECO:0000256" key="5">
    <source>
        <dbReference type="SAM" id="MobiDB-lite"/>
    </source>
</evidence>
<dbReference type="SUPFAM" id="SSF48452">
    <property type="entry name" value="TPR-like"/>
    <property type="match status" value="1"/>
</dbReference>
<dbReference type="Pfam" id="PF08840">
    <property type="entry name" value="BAAT_C"/>
    <property type="match status" value="1"/>
</dbReference>
<evidence type="ECO:0000256" key="6">
    <source>
        <dbReference type="SAM" id="Phobius"/>
    </source>
</evidence>
<dbReference type="InterPro" id="IPR042490">
    <property type="entry name" value="Thio_Ohase/BAAT_N"/>
</dbReference>
<evidence type="ECO:0000256" key="2">
    <source>
        <dbReference type="ARBA" id="ARBA00022803"/>
    </source>
</evidence>
<keyword evidence="6" id="KW-1133">Transmembrane helix</keyword>
<dbReference type="SUPFAM" id="SSF53474">
    <property type="entry name" value="alpha/beta-Hydrolases"/>
    <property type="match status" value="1"/>
</dbReference>
<dbReference type="Proteomes" id="UP001175271">
    <property type="component" value="Unassembled WGS sequence"/>
</dbReference>
<evidence type="ECO:0000313" key="10">
    <source>
        <dbReference type="EMBL" id="KAK0396943.1"/>
    </source>
</evidence>
<keyword evidence="6" id="KW-0472">Membrane</keyword>
<feature type="region of interest" description="Disordered" evidence="5">
    <location>
        <begin position="1"/>
        <end position="46"/>
    </location>
</feature>
<dbReference type="CDD" id="cd03507">
    <property type="entry name" value="Delta12-FADS-like"/>
    <property type="match status" value="1"/>
</dbReference>
<dbReference type="Gene3D" id="2.60.40.2240">
    <property type="entry name" value="Acyl-CoA thioester hydrolase/BAAT N-terminal domain"/>
    <property type="match status" value="1"/>
</dbReference>
<reference evidence="10" key="1">
    <citation type="submission" date="2023-06" db="EMBL/GenBank/DDBJ databases">
        <title>Genomic analysis of the entomopathogenic nematode Steinernema hermaphroditum.</title>
        <authorList>
            <person name="Schwarz E.M."/>
            <person name="Heppert J.K."/>
            <person name="Baniya A."/>
            <person name="Schwartz H.T."/>
            <person name="Tan C.-H."/>
            <person name="Antoshechkin I."/>
            <person name="Sternberg P.W."/>
            <person name="Goodrich-Blair H."/>
            <person name="Dillman A.R."/>
        </authorList>
    </citation>
    <scope>NUCLEOTIDE SEQUENCE</scope>
    <source>
        <strain evidence="10">PS9179</strain>
        <tissue evidence="10">Whole animal</tissue>
    </source>
</reference>
<evidence type="ECO:0000259" key="8">
    <source>
        <dbReference type="Pfam" id="PF04775"/>
    </source>
</evidence>
<feature type="repeat" description="TPR" evidence="4">
    <location>
        <begin position="377"/>
        <end position="410"/>
    </location>
</feature>
<dbReference type="InterPro" id="IPR011990">
    <property type="entry name" value="TPR-like_helical_dom_sf"/>
</dbReference>
<dbReference type="Pfam" id="PF00487">
    <property type="entry name" value="FA_desaturase"/>
    <property type="match status" value="1"/>
</dbReference>